<evidence type="ECO:0000256" key="1">
    <source>
        <dbReference type="SAM" id="SignalP"/>
    </source>
</evidence>
<gene>
    <name evidence="2" type="ORF">CKA38_00610</name>
</gene>
<dbReference type="AlphaFoldDB" id="A0A2U8DZA8"/>
<protein>
    <submittedName>
        <fullName evidence="2">Uncharacterized protein</fullName>
    </submittedName>
</protein>
<keyword evidence="3" id="KW-1185">Reference proteome</keyword>
<dbReference type="RefSeq" id="WP_152032589.1">
    <property type="nucleotide sequence ID" value="NZ_CP023004.1"/>
</dbReference>
<dbReference type="Proteomes" id="UP000244896">
    <property type="component" value="Chromosome"/>
</dbReference>
<dbReference type="KEGG" id="elut:CKA38_00610"/>
<evidence type="ECO:0000313" key="3">
    <source>
        <dbReference type="Proteomes" id="UP000244896"/>
    </source>
</evidence>
<organism evidence="2 3">
    <name type="scientific">Ereboglobus luteus</name>
    <dbReference type="NCBI Taxonomy" id="1796921"/>
    <lineage>
        <taxon>Bacteria</taxon>
        <taxon>Pseudomonadati</taxon>
        <taxon>Verrucomicrobiota</taxon>
        <taxon>Opitutia</taxon>
        <taxon>Opitutales</taxon>
        <taxon>Opitutaceae</taxon>
        <taxon>Ereboglobus</taxon>
    </lineage>
</organism>
<feature type="signal peptide" evidence="1">
    <location>
        <begin position="1"/>
        <end position="23"/>
    </location>
</feature>
<sequence>MKKNITLIALVAAFSCLSFVARGDSVGVIAQTESSATEGNRGEIRAPALAPMTFDSFINPNWEGWKDRAIAYGMKSGKVPLPFMFNATISTDSTLVVRGENTFKKRWGLHVFEGYAKDCRSRITMILNKHIEEGLPVAEMYYYAAGYGQGLKAYNWFRIGSDVPYHSFLFGRDRAIFYGNVEMQNLFSLASIGTGDLRDTFPTKAERAAIAEEFNKTHSRADYENDADYRHARSGEAYKEELKWVKKEAIKKAPDGSIFYDTDIGAVVVKVRGKWMKMPLESLGDDYPHNAVTSGN</sequence>
<proteinExistence type="predicted"/>
<name>A0A2U8DZA8_9BACT</name>
<dbReference type="EMBL" id="CP023004">
    <property type="protein sequence ID" value="AWI07958.1"/>
    <property type="molecule type" value="Genomic_DNA"/>
</dbReference>
<accession>A0A2U8DZA8</accession>
<feature type="chain" id="PRO_5015965516" evidence="1">
    <location>
        <begin position="24"/>
        <end position="296"/>
    </location>
</feature>
<dbReference type="OrthoDB" id="932272at2"/>
<evidence type="ECO:0000313" key="2">
    <source>
        <dbReference type="EMBL" id="AWI07958.1"/>
    </source>
</evidence>
<dbReference type="PROSITE" id="PS51257">
    <property type="entry name" value="PROKAR_LIPOPROTEIN"/>
    <property type="match status" value="1"/>
</dbReference>
<reference evidence="2 3" key="1">
    <citation type="journal article" date="2018" name="Syst. Appl. Microbiol.">
        <title>Ereboglobus luteus gen. nov. sp. nov. from cockroach guts, and new insights into the oxygen relationship of the genera Opitutus and Didymococcus (Verrucomicrobia: Opitutaceae).</title>
        <authorList>
            <person name="Tegtmeier D."/>
            <person name="Belitz A."/>
            <person name="Radek R."/>
            <person name="Heimerl T."/>
            <person name="Brune A."/>
        </authorList>
    </citation>
    <scope>NUCLEOTIDE SEQUENCE [LARGE SCALE GENOMIC DNA]</scope>
    <source>
        <strain evidence="2 3">Ho45</strain>
    </source>
</reference>
<keyword evidence="1" id="KW-0732">Signal</keyword>